<dbReference type="EMBL" id="JBHTAG010000003">
    <property type="protein sequence ID" value="MFC7098050.1"/>
    <property type="molecule type" value="Genomic_DNA"/>
</dbReference>
<evidence type="ECO:0000313" key="3">
    <source>
        <dbReference type="Proteomes" id="UP001596388"/>
    </source>
</evidence>
<comment type="caution">
    <text evidence="2">The sequence shown here is derived from an EMBL/GenBank/DDBJ whole genome shotgun (WGS) entry which is preliminary data.</text>
</comment>
<proteinExistence type="predicted"/>
<organism evidence="2 3">
    <name type="scientific">Halobaculum marinum</name>
    <dbReference type="NCBI Taxonomy" id="3031996"/>
    <lineage>
        <taxon>Archaea</taxon>
        <taxon>Methanobacteriati</taxon>
        <taxon>Methanobacteriota</taxon>
        <taxon>Stenosarchaea group</taxon>
        <taxon>Halobacteria</taxon>
        <taxon>Halobacteriales</taxon>
        <taxon>Haloferacaceae</taxon>
        <taxon>Halobaculum</taxon>
    </lineage>
</organism>
<gene>
    <name evidence="2" type="ORF">ACFQKD_12125</name>
</gene>
<protein>
    <submittedName>
        <fullName evidence="2">Halo transducer protein</fullName>
    </submittedName>
</protein>
<name>A0ABD5WXC7_9EURY</name>
<sequence>MPDSDDADADGIIGRSVDEAAAVVTQRRAVDADTARATLSTVAEDGVVTADGVQGALAHLAKVVSTPATRAEFAGLDVDDAREAADGLRDVPTVADRLDDFDARLSRIEAAVSDLDADLQALVSRADDLDGAAVYDLAREADQLGAEANELQAAADELGMDADAFERWVSSARARHDELDGDVRELTAAVERVESDASALGDADADADTWFDCRLRRRVLALQVADLRAELADVVTLDERADIDPEDVEPSRSTLASDLEDLDDRLDAVAATLTYAERDAWRDRFDDRLAAFDRAVDEEAPPVAWGAVLSAMEDARAGE</sequence>
<accession>A0ABD5WXC7</accession>
<evidence type="ECO:0000313" key="2">
    <source>
        <dbReference type="EMBL" id="MFC7098050.1"/>
    </source>
</evidence>
<keyword evidence="1" id="KW-0175">Coiled coil</keyword>
<evidence type="ECO:0000256" key="1">
    <source>
        <dbReference type="SAM" id="Coils"/>
    </source>
</evidence>
<reference evidence="2 3" key="1">
    <citation type="journal article" date="2019" name="Int. J. Syst. Evol. Microbiol.">
        <title>The Global Catalogue of Microorganisms (GCM) 10K type strain sequencing project: providing services to taxonomists for standard genome sequencing and annotation.</title>
        <authorList>
            <consortium name="The Broad Institute Genomics Platform"/>
            <consortium name="The Broad Institute Genome Sequencing Center for Infectious Disease"/>
            <person name="Wu L."/>
            <person name="Ma J."/>
        </authorList>
    </citation>
    <scope>NUCLEOTIDE SEQUENCE [LARGE SCALE GENOMIC DNA]</scope>
    <source>
        <strain evidence="2 3">DT55</strain>
    </source>
</reference>
<dbReference type="Gene3D" id="1.10.287.1490">
    <property type="match status" value="1"/>
</dbReference>
<dbReference type="RefSeq" id="WP_276237455.1">
    <property type="nucleotide sequence ID" value="NZ_CP119989.1"/>
</dbReference>
<dbReference type="Proteomes" id="UP001596388">
    <property type="component" value="Unassembled WGS sequence"/>
</dbReference>
<feature type="coiled-coil region" evidence="1">
    <location>
        <begin position="134"/>
        <end position="196"/>
    </location>
</feature>
<dbReference type="GeneID" id="79271030"/>
<dbReference type="AlphaFoldDB" id="A0ABD5WXC7"/>
<keyword evidence="3" id="KW-1185">Reference proteome</keyword>